<gene>
    <name evidence="2" type="ORF">NS355_03140</name>
</gene>
<comment type="caution">
    <text evidence="2">The sequence shown here is derived from an EMBL/GenBank/DDBJ whole genome shotgun (WGS) entry which is preliminary data.</text>
</comment>
<dbReference type="InterPro" id="IPR029068">
    <property type="entry name" value="Glyas_Bleomycin-R_OHBP_Dase"/>
</dbReference>
<dbReference type="EMBL" id="LDTF01000009">
    <property type="protein sequence ID" value="KTW00637.1"/>
    <property type="molecule type" value="Genomic_DNA"/>
</dbReference>
<feature type="signal peptide" evidence="1">
    <location>
        <begin position="1"/>
        <end position="20"/>
    </location>
</feature>
<accession>A0A147IXR5</accession>
<dbReference type="AlphaFoldDB" id="A0A147IXR5"/>
<feature type="chain" id="PRO_5007549093" evidence="1">
    <location>
        <begin position="21"/>
        <end position="293"/>
    </location>
</feature>
<name>A0A147IXR5_9SPHN</name>
<protein>
    <submittedName>
        <fullName evidence="2">Glyoxalase</fullName>
    </submittedName>
</protein>
<keyword evidence="1" id="KW-0732">Signal</keyword>
<dbReference type="Proteomes" id="UP000073923">
    <property type="component" value="Unassembled WGS sequence"/>
</dbReference>
<evidence type="ECO:0000256" key="1">
    <source>
        <dbReference type="SAM" id="SignalP"/>
    </source>
</evidence>
<sequence>MKKTMFLTAVVLFGTAPATAQKTPDFAVGPQYDTTHVYVPQDQYDAFMRSFVATFGGSLSKQGQFQVTPTPSKTKSQLALTPAGSVSAFGFLTPIPYPFGQERTGYLVTDMDKAVAAAVKHGAVRVITTFPDPIGRDVVVQWPGGINMQLYWHTTKPSYAPLANVPENRVYLTADAAGAFLKSWGGYAHARVLSDDKAADGVDIGQPGKTYRRVRMTSGYGDMMVIVSDGQLPWPYGREVTGYTVTNLQATLAKASAAGVETLVSPHVAGDRQSAMVRFPGGYIAEIHAPVIH</sequence>
<proteinExistence type="predicted"/>
<dbReference type="RefSeq" id="WP_058744352.1">
    <property type="nucleotide sequence ID" value="NZ_LDTF01000009.1"/>
</dbReference>
<dbReference type="PATRIC" id="fig|172044.3.peg.3299"/>
<dbReference type="OrthoDB" id="107334at2"/>
<dbReference type="SUPFAM" id="SSF54593">
    <property type="entry name" value="Glyoxalase/Bleomycin resistance protein/Dihydroxybiphenyl dioxygenase"/>
    <property type="match status" value="2"/>
</dbReference>
<evidence type="ECO:0000313" key="3">
    <source>
        <dbReference type="Proteomes" id="UP000073923"/>
    </source>
</evidence>
<evidence type="ECO:0000313" key="2">
    <source>
        <dbReference type="EMBL" id="KTW00637.1"/>
    </source>
</evidence>
<organism evidence="2 3">
    <name type="scientific">Sphingomonas yabuuchiae</name>
    <dbReference type="NCBI Taxonomy" id="172044"/>
    <lineage>
        <taxon>Bacteria</taxon>
        <taxon>Pseudomonadati</taxon>
        <taxon>Pseudomonadota</taxon>
        <taxon>Alphaproteobacteria</taxon>
        <taxon>Sphingomonadales</taxon>
        <taxon>Sphingomonadaceae</taxon>
        <taxon>Sphingomonas</taxon>
    </lineage>
</organism>
<reference evidence="2 3" key="1">
    <citation type="journal article" date="2016" name="Front. Microbiol.">
        <title>Genomic Resource of Rice Seed Associated Bacteria.</title>
        <authorList>
            <person name="Midha S."/>
            <person name="Bansal K."/>
            <person name="Sharma S."/>
            <person name="Kumar N."/>
            <person name="Patil P.P."/>
            <person name="Chaudhry V."/>
            <person name="Patil P.B."/>
        </authorList>
    </citation>
    <scope>NUCLEOTIDE SEQUENCE [LARGE SCALE GENOMIC DNA]</scope>
    <source>
        <strain evidence="2 3">NS355</strain>
    </source>
</reference>